<dbReference type="SUPFAM" id="SSF51905">
    <property type="entry name" value="FAD/NAD(P)-binding domain"/>
    <property type="match status" value="1"/>
</dbReference>
<accession>A0AAW8QZ45</accession>
<comment type="pathway">
    <text evidence="2">Cofactor biosynthesis; ubiquinone biosynthesis.</text>
</comment>
<sequence>MRYQVDYCVFGGGMVGAACAIGLAKLGHKVLVIEPNRPDDFDPKSTPDLRVSALNRYTQSLLSSFGVWDDVLAMRAKQYSRLSVWEDISKALHFKADEIGEQYLGYFVENRILQLALLNKLKDEYADNVTVLYQSPERIKLNDSEEGGLISLDDGSDVVADVFVAADGGFSQLRSAVNIGTTAWQYQQNANVLLVKMLTEFEAATWQQFTPKGPIAFLPLFDNYASLVWYGDNELSETLKKASNSECKAKVQAIFPKVLGDFEVIDKTAFPLRRMHANQYWRKNVVLVGDAAHQINPLAGQGVNLGFKDVGALIESIKSNPVSLTNKQAFIDYERSRRGPNLAMMTAMDVFYQTFSNDILPLKLLRNMGVQIADNAGPVKHKVLKYAMGME</sequence>
<evidence type="ECO:0000256" key="8">
    <source>
        <dbReference type="ARBA" id="ARBA00065734"/>
    </source>
</evidence>
<evidence type="ECO:0000256" key="6">
    <source>
        <dbReference type="ARBA" id="ARBA00023002"/>
    </source>
</evidence>
<feature type="domain" description="FAD-binding" evidence="9">
    <location>
        <begin position="5"/>
        <end position="315"/>
    </location>
</feature>
<comment type="similarity">
    <text evidence="3">Belongs to the UbiH/COQ6 family.</text>
</comment>
<protein>
    <submittedName>
        <fullName evidence="10">FAD-dependent monooxygenase</fullName>
    </submittedName>
</protein>
<keyword evidence="6" id="KW-0560">Oxidoreductase</keyword>
<dbReference type="Gene3D" id="3.50.50.60">
    <property type="entry name" value="FAD/NAD(P)-binding domain"/>
    <property type="match status" value="2"/>
</dbReference>
<dbReference type="GO" id="GO:0071949">
    <property type="term" value="F:FAD binding"/>
    <property type="evidence" value="ECO:0007669"/>
    <property type="project" value="InterPro"/>
</dbReference>
<dbReference type="GO" id="GO:0008682">
    <property type="term" value="F:3-demethoxyubiquinol 3-hydroxylase activity"/>
    <property type="evidence" value="ECO:0007669"/>
    <property type="project" value="TreeGrafter"/>
</dbReference>
<evidence type="ECO:0000313" key="11">
    <source>
        <dbReference type="Proteomes" id="UP001249020"/>
    </source>
</evidence>
<dbReference type="PRINTS" id="PR00420">
    <property type="entry name" value="RNGMNOXGNASE"/>
</dbReference>
<dbReference type="InterPro" id="IPR002938">
    <property type="entry name" value="FAD-bd"/>
</dbReference>
<evidence type="ECO:0000256" key="5">
    <source>
        <dbReference type="ARBA" id="ARBA00022827"/>
    </source>
</evidence>
<comment type="cofactor">
    <cofactor evidence="1">
        <name>FAD</name>
        <dbReference type="ChEBI" id="CHEBI:57692"/>
    </cofactor>
</comment>
<dbReference type="PANTHER" id="PTHR43876">
    <property type="entry name" value="UBIQUINONE BIOSYNTHESIS MONOOXYGENASE COQ6, MITOCHONDRIAL"/>
    <property type="match status" value="1"/>
</dbReference>
<keyword evidence="7 10" id="KW-0503">Monooxygenase</keyword>
<organism evidence="10 11">
    <name type="scientific">Brumicola blandensis</name>
    <dbReference type="NCBI Taxonomy" id="3075611"/>
    <lineage>
        <taxon>Bacteria</taxon>
        <taxon>Pseudomonadati</taxon>
        <taxon>Pseudomonadota</taxon>
        <taxon>Gammaproteobacteria</taxon>
        <taxon>Alteromonadales</taxon>
        <taxon>Alteromonadaceae</taxon>
        <taxon>Brumicola</taxon>
    </lineage>
</organism>
<dbReference type="AlphaFoldDB" id="A0AAW8QZ45"/>
<evidence type="ECO:0000256" key="1">
    <source>
        <dbReference type="ARBA" id="ARBA00001974"/>
    </source>
</evidence>
<evidence type="ECO:0000256" key="2">
    <source>
        <dbReference type="ARBA" id="ARBA00004749"/>
    </source>
</evidence>
<dbReference type="Pfam" id="PF01494">
    <property type="entry name" value="FAD_binding_3"/>
    <property type="match status" value="1"/>
</dbReference>
<dbReference type="InterPro" id="IPR010971">
    <property type="entry name" value="UbiH/COQ6"/>
</dbReference>
<proteinExistence type="inferred from homology"/>
<name>A0AAW8QZ45_9ALTE</name>
<evidence type="ECO:0000259" key="9">
    <source>
        <dbReference type="Pfam" id="PF01494"/>
    </source>
</evidence>
<dbReference type="EMBL" id="JAVRIE010000001">
    <property type="protein sequence ID" value="MDT0581870.1"/>
    <property type="molecule type" value="Genomic_DNA"/>
</dbReference>
<dbReference type="PROSITE" id="PS51257">
    <property type="entry name" value="PROKAR_LIPOPROTEIN"/>
    <property type="match status" value="1"/>
</dbReference>
<dbReference type="PANTHER" id="PTHR43876:SF10">
    <property type="entry name" value="3-DEMETHOXYUBIQUINOL 3-HYDROXYLASE"/>
    <property type="match status" value="1"/>
</dbReference>
<dbReference type="InterPro" id="IPR051205">
    <property type="entry name" value="UbiH/COQ6_monooxygenase"/>
</dbReference>
<dbReference type="GO" id="GO:0006744">
    <property type="term" value="P:ubiquinone biosynthetic process"/>
    <property type="evidence" value="ECO:0007669"/>
    <property type="project" value="InterPro"/>
</dbReference>
<dbReference type="NCBIfam" id="TIGR01988">
    <property type="entry name" value="Ubi-OHases"/>
    <property type="match status" value="1"/>
</dbReference>
<dbReference type="Proteomes" id="UP001249020">
    <property type="component" value="Unassembled WGS sequence"/>
</dbReference>
<keyword evidence="5" id="KW-0274">FAD</keyword>
<dbReference type="FunFam" id="3.50.50.60:FF:000021">
    <property type="entry name" value="Ubiquinone biosynthesis monooxygenase COQ6"/>
    <property type="match status" value="1"/>
</dbReference>
<gene>
    <name evidence="10" type="ORF">RM544_04925</name>
</gene>
<evidence type="ECO:0000256" key="7">
    <source>
        <dbReference type="ARBA" id="ARBA00023033"/>
    </source>
</evidence>
<comment type="subunit">
    <text evidence="8">Component of the Ubi complex metabolon, which regroups five ubiquinone biosynthesis proteins (UbiE, UbiF, UbiG, UbiH and UbiI) and two accessory factors (UbiK and the lipid-binding protein UbiJ).</text>
</comment>
<dbReference type="RefSeq" id="WP_311360638.1">
    <property type="nucleotide sequence ID" value="NZ_JAVRIE010000001.1"/>
</dbReference>
<evidence type="ECO:0000256" key="3">
    <source>
        <dbReference type="ARBA" id="ARBA00005349"/>
    </source>
</evidence>
<evidence type="ECO:0000256" key="4">
    <source>
        <dbReference type="ARBA" id="ARBA00022630"/>
    </source>
</evidence>
<comment type="caution">
    <text evidence="10">The sequence shown here is derived from an EMBL/GenBank/DDBJ whole genome shotgun (WGS) entry which is preliminary data.</text>
</comment>
<reference evidence="10 11" key="1">
    <citation type="submission" date="2023-09" db="EMBL/GenBank/DDBJ databases">
        <authorList>
            <person name="Rey-Velasco X."/>
        </authorList>
    </citation>
    <scope>NUCLEOTIDE SEQUENCE [LARGE SCALE GENOMIC DNA]</scope>
    <source>
        <strain evidence="10 11">W409</strain>
    </source>
</reference>
<evidence type="ECO:0000313" key="10">
    <source>
        <dbReference type="EMBL" id="MDT0581870.1"/>
    </source>
</evidence>
<keyword evidence="4" id="KW-0285">Flavoprotein</keyword>
<dbReference type="GO" id="GO:0110142">
    <property type="term" value="C:ubiquinone biosynthesis complex"/>
    <property type="evidence" value="ECO:0007669"/>
    <property type="project" value="UniProtKB-ARBA"/>
</dbReference>
<dbReference type="InterPro" id="IPR036188">
    <property type="entry name" value="FAD/NAD-bd_sf"/>
</dbReference>
<keyword evidence="11" id="KW-1185">Reference proteome</keyword>